<evidence type="ECO:0000313" key="8">
    <source>
        <dbReference type="Proteomes" id="UP000549394"/>
    </source>
</evidence>
<keyword evidence="2" id="KW-0808">Transferase</keyword>
<keyword evidence="3" id="KW-0012">Acyltransferase</keyword>
<dbReference type="GO" id="GO:0004095">
    <property type="term" value="F:carnitine O-palmitoyltransferase activity"/>
    <property type="evidence" value="ECO:0007669"/>
    <property type="project" value="TreeGrafter"/>
</dbReference>
<dbReference type="InterPro" id="IPR000542">
    <property type="entry name" value="Carn_acyl_trans"/>
</dbReference>
<sequence length="658" mass="75320">MKSSKWLKFVSPSSIGSITAAMLALYPAGSERVQWTEAIALKLCYIMGGFLVSYFSVKALMWTRKRLLISLFSYTGWMIQPKSLKAKIWAIMIKVLRGPRPFKTFSFQNLIPKQPLPELNATLDKWLKVSRQFVTEEEFLQTEKHVEHFRKNQGPKLHAYLIEKAKKSDSWLNDYWLQGAYLASRKPLAVYSNYFVSNHLTKDRVDSGLPRAANIVHHLLQMNEDIKNELIEPVLLQDLVPLCMSGYKTLFGTCRIPGLHMDSISMSKESQHIVVLRRGHYYKLQVKVNGLILSPGELKNQLQKIRKDADGREPCRENFASLTCDNRSSWANNREYVKKTNEKLLNTIETSLFHIVLDDTIHEDISARSRDLTLGKGWDRWFDVGFTAVFYEDGSMGCNVEHSTLDAMVFANVIEYVMIREQYCLLDIAQVGSLRNLPDAERLEWNTDEKLTDMLKISTENYEKLNDRLDLIVQSAPFGKGIMKKCRLSPDGFIQMALQLAFYKKRQEIAKTYEPATGRLFLLGRTDTVHPVSEYSKKWVECMTNKDHTDSEEKRTLLSKAVKNQTQFRLDATMGNGCDRHLFALYCASRELGMDPPMIFPDSAWMKDFKLSTSQTPTIIYSLMKGKGSIFEDGIGGFGPQCDDGYGISYVIYGENLS</sequence>
<dbReference type="Gene3D" id="3.30.559.10">
    <property type="entry name" value="Chloramphenicol acetyltransferase-like domain"/>
    <property type="match status" value="1"/>
</dbReference>
<dbReference type="AlphaFoldDB" id="A0A7I8VY09"/>
<dbReference type="PANTHER" id="PTHR22589:SF113">
    <property type="entry name" value="CARNITINE O-PALMITOYLTRANSFERASE 1, LIVER ISOFORM-LIKE"/>
    <property type="match status" value="1"/>
</dbReference>
<proteinExistence type="inferred from homology"/>
<evidence type="ECO:0000256" key="2">
    <source>
        <dbReference type="ARBA" id="ARBA00022679"/>
    </source>
</evidence>
<feature type="transmembrane region" description="Helical" evidence="5">
    <location>
        <begin position="7"/>
        <end position="26"/>
    </location>
</feature>
<evidence type="ECO:0000313" key="7">
    <source>
        <dbReference type="EMBL" id="CAD5120618.1"/>
    </source>
</evidence>
<feature type="transmembrane region" description="Helical" evidence="5">
    <location>
        <begin position="38"/>
        <end position="57"/>
    </location>
</feature>
<dbReference type="InterPro" id="IPR042231">
    <property type="entry name" value="Cho/carn_acyl_trans_2"/>
</dbReference>
<comment type="similarity">
    <text evidence="1">Belongs to the carnitine/choline acetyltransferase family.</text>
</comment>
<dbReference type="GO" id="GO:0005739">
    <property type="term" value="C:mitochondrion"/>
    <property type="evidence" value="ECO:0007669"/>
    <property type="project" value="TreeGrafter"/>
</dbReference>
<reference evidence="7 8" key="1">
    <citation type="submission" date="2020-08" db="EMBL/GenBank/DDBJ databases">
        <authorList>
            <person name="Hejnol A."/>
        </authorList>
    </citation>
    <scope>NUCLEOTIDE SEQUENCE [LARGE SCALE GENOMIC DNA]</scope>
</reference>
<dbReference type="GO" id="GO:0006631">
    <property type="term" value="P:fatty acid metabolic process"/>
    <property type="evidence" value="ECO:0007669"/>
    <property type="project" value="TreeGrafter"/>
</dbReference>
<dbReference type="Pfam" id="PF00755">
    <property type="entry name" value="Carn_acyltransf"/>
    <property type="match status" value="1"/>
</dbReference>
<name>A0A7I8VY09_9ANNE</name>
<gene>
    <name evidence="7" type="ORF">DGYR_LOCUS8696</name>
</gene>
<evidence type="ECO:0000256" key="3">
    <source>
        <dbReference type="ARBA" id="ARBA00023315"/>
    </source>
</evidence>
<keyword evidence="8" id="KW-1185">Reference proteome</keyword>
<feature type="domain" description="Choline/carnitine acyltransferase" evidence="6">
    <location>
        <begin position="115"/>
        <end position="657"/>
    </location>
</feature>
<feature type="active site" description="Proton acceptor" evidence="4">
    <location>
        <position position="402"/>
    </location>
</feature>
<dbReference type="Gene3D" id="3.30.559.70">
    <property type="entry name" value="Choline/Carnitine o-acyltransferase, domain 2"/>
    <property type="match status" value="1"/>
</dbReference>
<keyword evidence="5" id="KW-0812">Transmembrane</keyword>
<evidence type="ECO:0000256" key="1">
    <source>
        <dbReference type="ARBA" id="ARBA00005232"/>
    </source>
</evidence>
<dbReference type="InterPro" id="IPR039551">
    <property type="entry name" value="Cho/carn_acyl_trans"/>
</dbReference>
<evidence type="ECO:0000259" key="6">
    <source>
        <dbReference type="Pfam" id="PF00755"/>
    </source>
</evidence>
<evidence type="ECO:0000256" key="5">
    <source>
        <dbReference type="SAM" id="Phobius"/>
    </source>
</evidence>
<accession>A0A7I8VY09</accession>
<organism evidence="7 8">
    <name type="scientific">Dimorphilus gyrociliatus</name>
    <dbReference type="NCBI Taxonomy" id="2664684"/>
    <lineage>
        <taxon>Eukaryota</taxon>
        <taxon>Metazoa</taxon>
        <taxon>Spiralia</taxon>
        <taxon>Lophotrochozoa</taxon>
        <taxon>Annelida</taxon>
        <taxon>Polychaeta</taxon>
        <taxon>Polychaeta incertae sedis</taxon>
        <taxon>Dinophilidae</taxon>
        <taxon>Dimorphilus</taxon>
    </lineage>
</organism>
<comment type="caution">
    <text evidence="7">The sequence shown here is derived from an EMBL/GenBank/DDBJ whole genome shotgun (WGS) entry which is preliminary data.</text>
</comment>
<protein>
    <submittedName>
        <fullName evidence="7">DgyrCDS9175</fullName>
    </submittedName>
</protein>
<dbReference type="EMBL" id="CAJFCJ010000012">
    <property type="protein sequence ID" value="CAD5120618.1"/>
    <property type="molecule type" value="Genomic_DNA"/>
</dbReference>
<dbReference type="OrthoDB" id="240216at2759"/>
<dbReference type="InterPro" id="IPR023213">
    <property type="entry name" value="CAT-like_dom_sf"/>
</dbReference>
<evidence type="ECO:0000256" key="4">
    <source>
        <dbReference type="PIRSR" id="PIRSR600542-1"/>
    </source>
</evidence>
<dbReference type="PANTHER" id="PTHR22589">
    <property type="entry name" value="CARNITINE O-ACYLTRANSFERASE"/>
    <property type="match status" value="1"/>
</dbReference>
<keyword evidence="5" id="KW-1133">Transmembrane helix</keyword>
<dbReference type="GO" id="GO:0009437">
    <property type="term" value="P:carnitine metabolic process"/>
    <property type="evidence" value="ECO:0007669"/>
    <property type="project" value="TreeGrafter"/>
</dbReference>
<dbReference type="Proteomes" id="UP000549394">
    <property type="component" value="Unassembled WGS sequence"/>
</dbReference>
<keyword evidence="5" id="KW-0472">Membrane</keyword>
<dbReference type="SUPFAM" id="SSF52777">
    <property type="entry name" value="CoA-dependent acyltransferases"/>
    <property type="match status" value="2"/>
</dbReference>